<dbReference type="EMBL" id="JBHLUD010000001">
    <property type="protein sequence ID" value="MFC0540961.1"/>
    <property type="molecule type" value="Genomic_DNA"/>
</dbReference>
<feature type="region of interest" description="Disordered" evidence="1">
    <location>
        <begin position="214"/>
        <end position="238"/>
    </location>
</feature>
<protein>
    <submittedName>
        <fullName evidence="3">DUF6338 family protein</fullName>
    </submittedName>
</protein>
<comment type="caution">
    <text evidence="3">The sequence shown here is derived from an EMBL/GenBank/DDBJ whole genome shotgun (WGS) entry which is preliminary data.</text>
</comment>
<feature type="transmembrane region" description="Helical" evidence="2">
    <location>
        <begin position="45"/>
        <end position="70"/>
    </location>
</feature>
<feature type="transmembrane region" description="Helical" evidence="2">
    <location>
        <begin position="6"/>
        <end position="25"/>
    </location>
</feature>
<name>A0ABV6MM38_9PSEU</name>
<reference evidence="3 4" key="1">
    <citation type="submission" date="2024-09" db="EMBL/GenBank/DDBJ databases">
        <authorList>
            <person name="Sun Q."/>
            <person name="Mori K."/>
        </authorList>
    </citation>
    <scope>NUCLEOTIDE SEQUENCE [LARGE SCALE GENOMIC DNA]</scope>
    <source>
        <strain evidence="3 4">TBRC 1432</strain>
    </source>
</reference>
<keyword evidence="2" id="KW-0812">Transmembrane</keyword>
<keyword evidence="4" id="KW-1185">Reference proteome</keyword>
<sequence length="238" mass="25247">MVPSTWLTVVLFLLLVSPGLLFDLLAVRRRTGAVESAFHETSRIVLASLGFTALAVAVLAVVAALFPGLLPDPKGLLDPDGRYAADHWPAVIGALAAESVLAHAAALLTHGILVRRGGATIRPMSAWTALFRRDRPKGHRPYVRLRLTGGIVYTGTVVSFTSDLPLADRELVLGPPLYSKTGDRQLSPLPPDYTRVVIRGAMIETMAVEYRPSYDGEPDAIGPPPGAGVGDTALGDLA</sequence>
<evidence type="ECO:0000256" key="1">
    <source>
        <dbReference type="SAM" id="MobiDB-lite"/>
    </source>
</evidence>
<accession>A0ABV6MM38</accession>
<evidence type="ECO:0000313" key="3">
    <source>
        <dbReference type="EMBL" id="MFC0540961.1"/>
    </source>
</evidence>
<dbReference type="InterPro" id="IPR045919">
    <property type="entry name" value="DUF6338"/>
</dbReference>
<proteinExistence type="predicted"/>
<keyword evidence="2" id="KW-0472">Membrane</keyword>
<evidence type="ECO:0000256" key="2">
    <source>
        <dbReference type="SAM" id="Phobius"/>
    </source>
</evidence>
<dbReference type="Pfam" id="PF19865">
    <property type="entry name" value="DUF6338"/>
    <property type="match status" value="1"/>
</dbReference>
<dbReference type="RefSeq" id="WP_273939800.1">
    <property type="nucleotide sequence ID" value="NZ_CP097263.1"/>
</dbReference>
<organism evidence="3 4">
    <name type="scientific">Kutzneria chonburiensis</name>
    <dbReference type="NCBI Taxonomy" id="1483604"/>
    <lineage>
        <taxon>Bacteria</taxon>
        <taxon>Bacillati</taxon>
        <taxon>Actinomycetota</taxon>
        <taxon>Actinomycetes</taxon>
        <taxon>Pseudonocardiales</taxon>
        <taxon>Pseudonocardiaceae</taxon>
        <taxon>Kutzneria</taxon>
    </lineage>
</organism>
<feature type="transmembrane region" description="Helical" evidence="2">
    <location>
        <begin position="90"/>
        <end position="114"/>
    </location>
</feature>
<dbReference type="Proteomes" id="UP001589810">
    <property type="component" value="Unassembled WGS sequence"/>
</dbReference>
<evidence type="ECO:0000313" key="4">
    <source>
        <dbReference type="Proteomes" id="UP001589810"/>
    </source>
</evidence>
<keyword evidence="2" id="KW-1133">Transmembrane helix</keyword>
<gene>
    <name evidence="3" type="ORF">ACFFH7_05685</name>
</gene>